<dbReference type="EMBL" id="JAKFGM010000001">
    <property type="protein sequence ID" value="MCF2514541.1"/>
    <property type="molecule type" value="Genomic_DNA"/>
</dbReference>
<name>A0A9X1U4V4_9SPHN</name>
<dbReference type="Proteomes" id="UP001139410">
    <property type="component" value="Unassembled WGS sequence"/>
</dbReference>
<dbReference type="AlphaFoldDB" id="A0A9X1U4V4"/>
<evidence type="ECO:0000256" key="1">
    <source>
        <dbReference type="SAM" id="SignalP"/>
    </source>
</evidence>
<keyword evidence="3" id="KW-1185">Reference proteome</keyword>
<protein>
    <submittedName>
        <fullName evidence="2">Uncharacterized protein</fullName>
    </submittedName>
</protein>
<proteinExistence type="predicted"/>
<reference evidence="2" key="1">
    <citation type="submission" date="2022-01" db="EMBL/GenBank/DDBJ databases">
        <authorList>
            <person name="Jo J.-H."/>
            <person name="Im W.-T."/>
        </authorList>
    </citation>
    <scope>NUCLEOTIDE SEQUENCE</scope>
    <source>
        <strain evidence="2">G124</strain>
    </source>
</reference>
<organism evidence="2 3">
    <name type="scientific">Sphingomonas cremea</name>
    <dbReference type="NCBI Taxonomy" id="2904799"/>
    <lineage>
        <taxon>Bacteria</taxon>
        <taxon>Pseudomonadati</taxon>
        <taxon>Pseudomonadota</taxon>
        <taxon>Alphaproteobacteria</taxon>
        <taxon>Sphingomonadales</taxon>
        <taxon>Sphingomonadaceae</taxon>
        <taxon>Sphingomonas</taxon>
    </lineage>
</organism>
<sequence>MTLLAFFGLFPALFGAAAQAPAEDQVVRRVIIRDEVILRIPIRPRLSRPIEWVEKKGPKCLPANRIAGAVLSGPSSIDFLMRNRQRVRALMDNDCPALDFYGRFYLQPDDEFICAKRETIHSRIGGSCRIEKFKMLVPQYKQVKR</sequence>
<dbReference type="RefSeq" id="WP_235067000.1">
    <property type="nucleotide sequence ID" value="NZ_JAKFGM010000001.1"/>
</dbReference>
<gene>
    <name evidence="2" type="ORF">LVY65_05605</name>
</gene>
<comment type="caution">
    <text evidence="2">The sequence shown here is derived from an EMBL/GenBank/DDBJ whole genome shotgun (WGS) entry which is preliminary data.</text>
</comment>
<keyword evidence="1" id="KW-0732">Signal</keyword>
<accession>A0A9X1U4V4</accession>
<evidence type="ECO:0000313" key="2">
    <source>
        <dbReference type="EMBL" id="MCF2514541.1"/>
    </source>
</evidence>
<evidence type="ECO:0000313" key="3">
    <source>
        <dbReference type="Proteomes" id="UP001139410"/>
    </source>
</evidence>
<feature type="chain" id="PRO_5040818759" evidence="1">
    <location>
        <begin position="23"/>
        <end position="145"/>
    </location>
</feature>
<feature type="signal peptide" evidence="1">
    <location>
        <begin position="1"/>
        <end position="22"/>
    </location>
</feature>